<protein>
    <submittedName>
        <fullName evidence="3">Carbohydrate binding family 9 domain-containing protein</fullName>
    </submittedName>
</protein>
<comment type="caution">
    <text evidence="3">The sequence shown here is derived from an EMBL/GenBank/DDBJ whole genome shotgun (WGS) entry which is preliminary data.</text>
</comment>
<keyword evidence="1" id="KW-0732">Signal</keyword>
<sequence>MNDRDGVRAWALVLALAFALCGAAPSVAAEGPRALRLAPGASTPVVDGRLDEPAWAEAPLFDQFVQFQPEDKKPAAWRTTVQVLVTADALIFGIRAYDPAPALIRAPLARRDRIGRDQDFVSVVIDPVGLRRSAQFVRISAAGVVSDGVFTADDDTEDFSPDFDVQAAAQRLPDGYSVELRWPLAALRFPHAGGAPWRLMIVRNIPRDEANTLVLSAPLTKEALNFIAELQPLGGLDDLVEQVRERSFLSVRPELTARRQQQTAPGLPTARQQTLNLGGELKWRPRADWVIDATLNPDFSQVELDAPQMAGNTRFALSVPEKRPFFLESSDIVGQTQADEEGLNHGLVAFYSRAITDPDWGLRATWRGASAEATALSLRDAGGGQILRAHAYNTDSHAQALASQASFARGRMQLGGASVGLLGALRDYGQGLNTRLLGSDFAWAASDVDLWRGHALLSAENLGFDAQDQALRGPTETGHHLWLAWRRRTEAWNTQVHLEEVSPHFVNDNGFVDQAGFQRVTLNVHRRLPSQTLAPLGEWSRFPTYELEWQLKLLQTQTLADASQAVPAGEVIERRVQPGFWLSSVRNTGVWGHLGLDQQRAHSGGPLHAPRTVTLGFESNPNDWLSFVSAEGEWGRRLDVDADRLGLGASFWVQARLRFPIPWGMGLDVEPQWSEGYVNGPDGRRSFTERTHQLLVVLHMGPLDSLRVITQAKDFQRRGEAVPVSLSADKFGNDNVSVVYQHRDGLSRVFSLGLSEAQATPGRQRNIELFAKAVWGWSR</sequence>
<dbReference type="RefSeq" id="WP_273596731.1">
    <property type="nucleotide sequence ID" value="NZ_JAQQXS010000008.1"/>
</dbReference>
<dbReference type="InterPro" id="IPR045670">
    <property type="entry name" value="DUF5916"/>
</dbReference>
<dbReference type="SUPFAM" id="SSF49344">
    <property type="entry name" value="CBD9-like"/>
    <property type="match status" value="1"/>
</dbReference>
<evidence type="ECO:0000256" key="1">
    <source>
        <dbReference type="SAM" id="SignalP"/>
    </source>
</evidence>
<feature type="signal peptide" evidence="1">
    <location>
        <begin position="1"/>
        <end position="28"/>
    </location>
</feature>
<dbReference type="CDD" id="cd09618">
    <property type="entry name" value="CBM9_like_2"/>
    <property type="match status" value="1"/>
</dbReference>
<gene>
    <name evidence="3" type="ORF">PRZ01_10485</name>
</gene>
<feature type="domain" description="DUF5916" evidence="2">
    <location>
        <begin position="271"/>
        <end position="332"/>
    </location>
</feature>
<evidence type="ECO:0000313" key="3">
    <source>
        <dbReference type="EMBL" id="MDC8785618.1"/>
    </source>
</evidence>
<name>A0ABT5KTE6_9BURK</name>
<organism evidence="3 4">
    <name type="scientific">Roseateles koreensis</name>
    <dbReference type="NCBI Taxonomy" id="2987526"/>
    <lineage>
        <taxon>Bacteria</taxon>
        <taxon>Pseudomonadati</taxon>
        <taxon>Pseudomonadota</taxon>
        <taxon>Betaproteobacteria</taxon>
        <taxon>Burkholderiales</taxon>
        <taxon>Sphaerotilaceae</taxon>
        <taxon>Roseateles</taxon>
    </lineage>
</organism>
<feature type="chain" id="PRO_5045053851" evidence="1">
    <location>
        <begin position="29"/>
        <end position="779"/>
    </location>
</feature>
<evidence type="ECO:0000259" key="2">
    <source>
        <dbReference type="Pfam" id="PF19313"/>
    </source>
</evidence>
<reference evidence="3 4" key="1">
    <citation type="submission" date="2022-10" db="EMBL/GenBank/DDBJ databases">
        <title>paucibacter sp. hw8 Genome sequencing.</title>
        <authorList>
            <person name="Park S."/>
        </authorList>
    </citation>
    <scope>NUCLEOTIDE SEQUENCE [LARGE SCALE GENOMIC DNA]</scope>
    <source>
        <strain evidence="4">hw8</strain>
    </source>
</reference>
<evidence type="ECO:0000313" key="4">
    <source>
        <dbReference type="Proteomes" id="UP001219862"/>
    </source>
</evidence>
<dbReference type="Gene3D" id="2.60.40.1190">
    <property type="match status" value="1"/>
</dbReference>
<keyword evidence="4" id="KW-1185">Reference proteome</keyword>
<dbReference type="Pfam" id="PF19313">
    <property type="entry name" value="DUF5916"/>
    <property type="match status" value="1"/>
</dbReference>
<dbReference type="EMBL" id="JAQQXS010000008">
    <property type="protein sequence ID" value="MDC8785618.1"/>
    <property type="molecule type" value="Genomic_DNA"/>
</dbReference>
<proteinExistence type="predicted"/>
<dbReference type="Proteomes" id="UP001219862">
    <property type="component" value="Unassembled WGS sequence"/>
</dbReference>
<accession>A0ABT5KTE6</accession>